<evidence type="ECO:0008006" key="4">
    <source>
        <dbReference type="Google" id="ProtNLM"/>
    </source>
</evidence>
<sequence>MSRPGDGGPARSLWAKAPDYRDPEGSAAEARDFLESGLTPVHCGGCASEVLVRKASAVQTSVQWRSDPAATCPAFAARVAAGEPGARIDTCPMLRTAIEHAVASGAVVVPGA</sequence>
<feature type="compositionally biased region" description="Basic and acidic residues" evidence="1">
    <location>
        <begin position="18"/>
        <end position="27"/>
    </location>
</feature>
<evidence type="ECO:0000313" key="3">
    <source>
        <dbReference type="Proteomes" id="UP000185596"/>
    </source>
</evidence>
<organism evidence="2 3">
    <name type="scientific">Actinophytocola xanthii</name>
    <dbReference type="NCBI Taxonomy" id="1912961"/>
    <lineage>
        <taxon>Bacteria</taxon>
        <taxon>Bacillati</taxon>
        <taxon>Actinomycetota</taxon>
        <taxon>Actinomycetes</taxon>
        <taxon>Pseudonocardiales</taxon>
        <taxon>Pseudonocardiaceae</taxon>
    </lineage>
</organism>
<dbReference type="STRING" id="1912961.BU204_03815"/>
<proteinExistence type="predicted"/>
<dbReference type="EMBL" id="MSIE01000004">
    <property type="protein sequence ID" value="OLF18991.1"/>
    <property type="molecule type" value="Genomic_DNA"/>
</dbReference>
<protein>
    <recommendedName>
        <fullName evidence="4">Ferredoxin</fullName>
    </recommendedName>
</protein>
<dbReference type="Proteomes" id="UP000185596">
    <property type="component" value="Unassembled WGS sequence"/>
</dbReference>
<evidence type="ECO:0000256" key="1">
    <source>
        <dbReference type="SAM" id="MobiDB-lite"/>
    </source>
</evidence>
<reference evidence="2 3" key="1">
    <citation type="submission" date="2016-12" db="EMBL/GenBank/DDBJ databases">
        <title>The draft genome sequence of Actinophytocola sp. 11-183.</title>
        <authorList>
            <person name="Wang W."/>
            <person name="Yuan L."/>
        </authorList>
    </citation>
    <scope>NUCLEOTIDE SEQUENCE [LARGE SCALE GENOMIC DNA]</scope>
    <source>
        <strain evidence="2 3">11-183</strain>
    </source>
</reference>
<feature type="region of interest" description="Disordered" evidence="1">
    <location>
        <begin position="1"/>
        <end position="27"/>
    </location>
</feature>
<dbReference type="RefSeq" id="WP_075124116.1">
    <property type="nucleotide sequence ID" value="NZ_MSIE01000004.1"/>
</dbReference>
<comment type="caution">
    <text evidence="2">The sequence shown here is derived from an EMBL/GenBank/DDBJ whole genome shotgun (WGS) entry which is preliminary data.</text>
</comment>
<dbReference type="AlphaFoldDB" id="A0A1Q8CXB0"/>
<keyword evidence="3" id="KW-1185">Reference proteome</keyword>
<name>A0A1Q8CXB0_9PSEU</name>
<gene>
    <name evidence="2" type="ORF">BU204_03815</name>
</gene>
<accession>A0A1Q8CXB0</accession>
<dbReference type="OrthoDB" id="4554341at2"/>
<evidence type="ECO:0000313" key="2">
    <source>
        <dbReference type="EMBL" id="OLF18991.1"/>
    </source>
</evidence>